<organism evidence="1 2">
    <name type="scientific">Burkholderia cepacia</name>
    <name type="common">Pseudomonas cepacia</name>
    <dbReference type="NCBI Taxonomy" id="292"/>
    <lineage>
        <taxon>Bacteria</taxon>
        <taxon>Pseudomonadati</taxon>
        <taxon>Pseudomonadota</taxon>
        <taxon>Betaproteobacteria</taxon>
        <taxon>Burkholderiales</taxon>
        <taxon>Burkholderiaceae</taxon>
        <taxon>Burkholderia</taxon>
        <taxon>Burkholderia cepacia complex</taxon>
    </lineage>
</organism>
<protein>
    <submittedName>
        <fullName evidence="1">Uncharacterized protein</fullName>
    </submittedName>
</protein>
<gene>
    <name evidence="1" type="ORF">DPR02_08870</name>
</gene>
<dbReference type="EMBL" id="QLUZ01000004">
    <property type="protein sequence ID" value="RAQ12828.1"/>
    <property type="molecule type" value="Genomic_DNA"/>
</dbReference>
<sequence>MATKIPTLQIFMTGVDEVVFSGLLKAHIPSIKFIDSFLWSSPVPAAHDSMAECHGHPFSNVVILDEAICTVERYAREFVAPHPGGGSYMGGNVGPGMIQVLRSREAGYAPQSLRDGRLTASYDPNAEPAMDAFVKAVWKIFKKFSQKTYLVNPETGVVSEEPETRFFAGPDAAAQFDGSSGNYLTNSAFVYFVAESVKCGVPRKEWTPGRKSSSRT</sequence>
<dbReference type="RefSeq" id="WP_111939309.1">
    <property type="nucleotide sequence ID" value="NZ_QLUZ01000004.1"/>
</dbReference>
<evidence type="ECO:0000313" key="2">
    <source>
        <dbReference type="Proteomes" id="UP000248899"/>
    </source>
</evidence>
<name>A0AAQ0JKT3_BURCE</name>
<proteinExistence type="predicted"/>
<reference evidence="1 2" key="1">
    <citation type="submission" date="2018-06" db="EMBL/GenBank/DDBJ databases">
        <title>Towards the identification of Burkholderia cepacia strain which caused fatal septicemia.</title>
        <authorList>
            <person name="Bui L.A.T."/>
            <person name="Zakharova I.B."/>
            <person name="Shpak I.M."/>
            <person name="Teteryatnikova N."/>
            <person name="Ustinov D.V."/>
            <person name="Kuzyutina Y.A."/>
            <person name="Nguyen H.N."/>
            <person name="Antonov A.S."/>
            <person name="Avdyusheva E.F."/>
            <person name="Victorov D.V."/>
        </authorList>
    </citation>
    <scope>NUCLEOTIDE SEQUENCE [LARGE SCALE GENOMIC DNA]</scope>
    <source>
        <strain evidence="1 2">PT02</strain>
    </source>
</reference>
<dbReference type="Proteomes" id="UP000248899">
    <property type="component" value="Unassembled WGS sequence"/>
</dbReference>
<evidence type="ECO:0000313" key="1">
    <source>
        <dbReference type="EMBL" id="RAQ12828.1"/>
    </source>
</evidence>
<dbReference type="AlphaFoldDB" id="A0AAQ0JKT3"/>
<comment type="caution">
    <text evidence="1">The sequence shown here is derived from an EMBL/GenBank/DDBJ whole genome shotgun (WGS) entry which is preliminary data.</text>
</comment>
<accession>A0AAQ0JKT3</accession>